<dbReference type="PANTHER" id="PTHR31956:SF2">
    <property type="entry name" value="NON-SPECIFIC PHOSPHOLIPASE C6"/>
    <property type="match status" value="1"/>
</dbReference>
<name>A0A9X1RPR0_9BURK</name>
<dbReference type="InterPro" id="IPR007312">
    <property type="entry name" value="Phosphoesterase"/>
</dbReference>
<dbReference type="GO" id="GO:0016788">
    <property type="term" value="F:hydrolase activity, acting on ester bonds"/>
    <property type="evidence" value="ECO:0007669"/>
    <property type="project" value="InterPro"/>
</dbReference>
<comment type="caution">
    <text evidence="2">The sequence shown here is derived from an EMBL/GenBank/DDBJ whole genome shotgun (WGS) entry which is preliminary data.</text>
</comment>
<accession>A0A9X1RPR0</accession>
<keyword evidence="1" id="KW-0378">Hydrolase</keyword>
<protein>
    <submittedName>
        <fullName evidence="2">Phospholipase</fullName>
    </submittedName>
</protein>
<evidence type="ECO:0000313" key="2">
    <source>
        <dbReference type="EMBL" id="MCG5074069.1"/>
    </source>
</evidence>
<organism evidence="2 3">
    <name type="scientific">Paraburkholderia tagetis</name>
    <dbReference type="NCBI Taxonomy" id="2913261"/>
    <lineage>
        <taxon>Bacteria</taxon>
        <taxon>Pseudomonadati</taxon>
        <taxon>Pseudomonadota</taxon>
        <taxon>Betaproteobacteria</taxon>
        <taxon>Burkholderiales</taxon>
        <taxon>Burkholderiaceae</taxon>
        <taxon>Paraburkholderia</taxon>
    </lineage>
</organism>
<dbReference type="EMBL" id="JAKLJA010000007">
    <property type="protein sequence ID" value="MCG5074069.1"/>
    <property type="molecule type" value="Genomic_DNA"/>
</dbReference>
<dbReference type="AlphaFoldDB" id="A0A9X1RPR0"/>
<evidence type="ECO:0000256" key="1">
    <source>
        <dbReference type="ARBA" id="ARBA00022801"/>
    </source>
</evidence>
<dbReference type="RefSeq" id="WP_238463832.1">
    <property type="nucleotide sequence ID" value="NZ_JAKLJA010000007.1"/>
</dbReference>
<gene>
    <name evidence="2" type="ORF">L5014_11960</name>
</gene>
<dbReference type="Pfam" id="PF04185">
    <property type="entry name" value="Phosphoesterase"/>
    <property type="match status" value="2"/>
</dbReference>
<dbReference type="PANTHER" id="PTHR31956">
    <property type="entry name" value="NON-SPECIFIC PHOSPHOLIPASE C4-RELATED"/>
    <property type="match status" value="1"/>
</dbReference>
<sequence length="466" mass="50800">MPVFQQIKKMFVLMMENRSYDNIFGWSDLRGWTPQGTATVADGLLGKPTFNIGDAHGRSYPVAQGAPFRLTFDPGHEFTDTLVQLCGEAHAKPYLANIIHDTASLPNGAYPPMAADPTASGFGYDLDAYGYDVATALRCFTPDQLPVLNFLAQQFAVCDRWFASMPGPTWPNRFFALAGTSWGLDHSPSSAATIASTVFDGSRFGTGSDSLLTRLTPAEWLVAHGDTPQSWALKGVDASPSRFVKHSDLFSMLASQQVDASFIFIEPTYDPAGNFRNGESMHPCGDVRNGEQLIERVYNAILNSPYWEESLLLIVFDEHGGFFDHVIPEPGKVPGMPALSPTAPTPLTRRGFRFDRFGVRVPALVISPYVKQATIDHTFYDHLSIAKTLALVTRRTASPLLNTARFANAMDFSSILTLSQPRKSADIHACPSALPVAPPATVATLNRSATAFNNLNWPVQSTYGGA</sequence>
<reference evidence="2" key="1">
    <citation type="submission" date="2022-01" db="EMBL/GenBank/DDBJ databases">
        <title>Genome sequence and assembly of Parabukholderia sp. RG36.</title>
        <authorList>
            <person name="Chhetri G."/>
        </authorList>
    </citation>
    <scope>NUCLEOTIDE SEQUENCE</scope>
    <source>
        <strain evidence="2">RG36</strain>
    </source>
</reference>
<keyword evidence="3" id="KW-1185">Reference proteome</keyword>
<proteinExistence type="predicted"/>
<dbReference type="InterPro" id="IPR017850">
    <property type="entry name" value="Alkaline_phosphatase_core_sf"/>
</dbReference>
<dbReference type="Gene3D" id="3.40.720.10">
    <property type="entry name" value="Alkaline Phosphatase, subunit A"/>
    <property type="match status" value="2"/>
</dbReference>
<dbReference type="GO" id="GO:0009395">
    <property type="term" value="P:phospholipid catabolic process"/>
    <property type="evidence" value="ECO:0007669"/>
    <property type="project" value="TreeGrafter"/>
</dbReference>
<dbReference type="Proteomes" id="UP001139308">
    <property type="component" value="Unassembled WGS sequence"/>
</dbReference>
<evidence type="ECO:0000313" key="3">
    <source>
        <dbReference type="Proteomes" id="UP001139308"/>
    </source>
</evidence>